<dbReference type="VEuPathDB" id="GiardiaDB:SS50377_20865"/>
<evidence type="ECO:0000256" key="1">
    <source>
        <dbReference type="SAM" id="Coils"/>
    </source>
</evidence>
<evidence type="ECO:0000313" key="2">
    <source>
        <dbReference type="EMBL" id="EST43541.1"/>
    </source>
</evidence>
<reference evidence="2 3" key="1">
    <citation type="journal article" date="2014" name="PLoS Genet.">
        <title>The Genome of Spironucleus salmonicida Highlights a Fish Pathogen Adapted to Fluctuating Environments.</title>
        <authorList>
            <person name="Xu F."/>
            <person name="Jerlstrom-Hultqvist J."/>
            <person name="Einarsson E."/>
            <person name="Astvaldsson A."/>
            <person name="Svard S.G."/>
            <person name="Andersson J.O."/>
        </authorList>
    </citation>
    <scope>NUCLEOTIDE SEQUENCE</scope>
    <source>
        <strain evidence="3">ATCC 50377</strain>
    </source>
</reference>
<dbReference type="EMBL" id="KI546135">
    <property type="protein sequence ID" value="EST43541.1"/>
    <property type="molecule type" value="Genomic_DNA"/>
</dbReference>
<feature type="coiled-coil region" evidence="1">
    <location>
        <begin position="1087"/>
        <end position="1114"/>
    </location>
</feature>
<name>V6LIK0_9EUKA</name>
<sequence length="2080" mass="239204">MQVNIIFIDTENEHTLVKPFLTSVSRMEIPKLFILSPNYTHDEIKFNQNTTTLQEKLQEIRNFADTVATVPFKQPKKTLDYQIQKTTILIHNFGVCEAAKREIDQIYSENQSNFQTLLKEWEVNCNQLMTTYHENNEVINEIPELPIYTSPKTVQEIFFDSCVELKLSISGYVQLFDDAQISEYNKDQNFVDLMTKIGMQMYSLPKPSLFNEIELFTYIFNPYQERKLVDTKPFIRIPEKVDEIEDPKKKKKQPVKKRKEEGFFGADGTILFNKAFKFIVEQSFQKQKSDDLLIQTGPTFQIRNFGKFVKFFQNAEGLPQVSSIGAKEEKQFLTLCKTKFDDNILDQNKFSEVVNVIDKLGQSGDLYVQWLKTNKVITVGDVGETPALRYMNYFQADKTKVTDCRIIENIDKKPPKPAKGMENMVWMCKCVNLFESRTSYLTRILDNTFKTCLLEQSNLLTEVPEQDLSVYNSQLDQISFNEQNNISSIMEALIMQLEAPKTNSEVQAPQPKSRSASAKKIIEKQAKPDKNAPPPPQIPLDELNLFGITQKDMAIFNLTTDYNNSPVQIPELFVKSLFGITPPTKTTFTEINTQISDQGLQIIEINNKTEIAATTFEQTFLEKAQKHDLRLLDYHTEKISQFKSLLKCQIQRQKREEFEQKRTENQEIEPENLELSVQELAIAGNYDEYIEEDINVNQPFDFQSKYFANFCNKYESLSTRNELFSLISDLLAYDQNCDEDTKLFKIRNEEFQKIQMLQNGNELFSLFQNSVPRLFQTVPQFTIWVNNSIVQSTILSNDLLPVPVKILHRFFLPRLSLQSDILTENSQPIFPSQNDKIDISAYSGNFMVFNLYNSNIQETIDSIYGNIQLKRNYHEQISEAELEDLRASFASTASAKSNSRAKSNDKKKKEQPVELQLPEIVPEDQRDKNIYYFNKYVEKQFEGLNFAGLDTKLVTGKVVLALNQLPDFDISVPSIAPHFDFLPAKTQNYRISDISGLGVSFIDNEVSKGGIKHTIFNPNAEVVQIRITPYEFSNFDDITISVPEIQTPEYDITDIISGLSETNPDALVFPELPDTADMNPKQLKQIKDNEAQQLQEHKKRKKRVQELAEAAVKVQESRKEKLNAFVDSKVHYKRATKSRASATIAASNIRIYYDNSEFLMSQKDLQIKADIDKNCLQITKFYKNVRFDQLGELDYTLKNNEQNMLLEVKLHVPQEQHTNYSDIMVSYEINAENVVCSVSVATPKFETLNFELLHQNLNEISLQFCEVAPKSTILSNSGTQFVEEEKNYFAKSAVQRILDDEMANGELFSLDSYHYFPQLHQGSRTFNYYINRTGILRFARFSVHLDQMAFKNLLKSPKEPYSSQDYFYNVIQSIHTTEAQIQAQNPGFYAKQIKSALKGQNAASTLLILPFNISIFHSENDIFNVILTHEEQCDMLRLKKHSATFYYADSFEISCNNENEPIFAISAAEKTPETLNQPTLKDAYSYTLRSPKMYGPGLELRVSEPISPFQTRPRDPCEFQPDRSAILRENEKPAKSLIFFAENSKSPKIEEILNNRIQNLLFTPNFSTQEIAIFLQFSNSESQILSSLVLADEKKQTLTTIFTQNSLKIEQLFLADIDTSLSSLLASLAKFKVPEFLQIRLKRPFVETNLSSLKEFKDVAGRQLSFAQSENSELIQRNLPCPSQVLRSARKVENALKIDFSGRFSAQTNYWATPEGCLFDSQDAENSAYWAKIEANEAVCEQNLNENYHFQKRYVASANVSGNLVKKILANYEKTTLPRKLAQIPQKTLPLHEIKPITRTIRQLDKEAIVSASIQENYALAGFNQEVIEREGGTLRKTKNSSLKPKMECRTLLVQPNSIRLEFSTDEIEEFRTKNKNKSYFTVFYTVFCRNTGRESLHVRWDRNVIMDTSIFNVLIPMKSGGLPAGLGVECCIEFRIKLDIEDGETLDALVLKTEEELISVPISIWIGEKQETIIIDQRPPRSISQMGMDIQNQLKFSQGDLVKTDTIQPEVIEFGNGQEADCQEDIIYDNYDIPEMAEQYNDADVIHNQNYDQEKDIENINTESGNFESFERLDEDMND</sequence>
<protein>
    <submittedName>
        <fullName evidence="2">Uncharacterized protein</fullName>
    </submittedName>
</protein>
<evidence type="ECO:0000313" key="4">
    <source>
        <dbReference type="Proteomes" id="UP000018208"/>
    </source>
</evidence>
<accession>V6LIK0</accession>
<keyword evidence="4" id="KW-1185">Reference proteome</keyword>
<dbReference type="EMBL" id="AUWU02000001">
    <property type="protein sequence ID" value="KAH0577511.1"/>
    <property type="molecule type" value="Genomic_DNA"/>
</dbReference>
<organism evidence="2">
    <name type="scientific">Spironucleus salmonicida</name>
    <dbReference type="NCBI Taxonomy" id="348837"/>
    <lineage>
        <taxon>Eukaryota</taxon>
        <taxon>Metamonada</taxon>
        <taxon>Diplomonadida</taxon>
        <taxon>Hexamitidae</taxon>
        <taxon>Hexamitinae</taxon>
        <taxon>Spironucleus</taxon>
    </lineage>
</organism>
<evidence type="ECO:0000313" key="3">
    <source>
        <dbReference type="EMBL" id="KAH0577511.1"/>
    </source>
</evidence>
<keyword evidence="1" id="KW-0175">Coiled coil</keyword>
<dbReference type="Proteomes" id="UP000018208">
    <property type="component" value="Unassembled WGS sequence"/>
</dbReference>
<proteinExistence type="predicted"/>
<reference evidence="3" key="2">
    <citation type="submission" date="2020-12" db="EMBL/GenBank/DDBJ databases">
        <title>New Spironucleus salmonicida genome in near-complete chromosomes.</title>
        <authorList>
            <person name="Xu F."/>
            <person name="Kurt Z."/>
            <person name="Jimenez-Gonzalez A."/>
            <person name="Astvaldsson A."/>
            <person name="Andersson J.O."/>
            <person name="Svard S.G."/>
        </authorList>
    </citation>
    <scope>NUCLEOTIDE SEQUENCE</scope>
    <source>
        <strain evidence="3">ATCC 50377</strain>
    </source>
</reference>
<gene>
    <name evidence="2" type="ORF">SS50377_16579</name>
    <name evidence="3" type="ORF">SS50377_20865</name>
</gene>